<keyword evidence="3" id="KW-0808">Transferase</keyword>
<dbReference type="Gene3D" id="3.30.1420.10">
    <property type="match status" value="1"/>
</dbReference>
<dbReference type="Proteomes" id="UP000226429">
    <property type="component" value="Unassembled WGS sequence"/>
</dbReference>
<organism evidence="5 6">
    <name type="scientific">Candidatus Aquirickettsiella gammari</name>
    <dbReference type="NCBI Taxonomy" id="2016198"/>
    <lineage>
        <taxon>Bacteria</taxon>
        <taxon>Pseudomonadati</taxon>
        <taxon>Pseudomonadota</taxon>
        <taxon>Gammaproteobacteria</taxon>
        <taxon>Legionellales</taxon>
        <taxon>Coxiellaceae</taxon>
        <taxon>Candidatus Aquirickettsiella</taxon>
    </lineage>
</organism>
<dbReference type="InterPro" id="IPR042072">
    <property type="entry name" value="DsrC-like_C"/>
</dbReference>
<evidence type="ECO:0000256" key="3">
    <source>
        <dbReference type="PIRNR" id="PIRNR006223"/>
    </source>
</evidence>
<dbReference type="NCBIfam" id="TIGR03342">
    <property type="entry name" value="dsrC_tusE_dsvC"/>
    <property type="match status" value="1"/>
</dbReference>
<comment type="function">
    <text evidence="3">Part of a sulfur-relay system.</text>
</comment>
<reference evidence="5 6" key="1">
    <citation type="journal article" date="2017" name="Int. J. Syst. Evol. Microbiol.">
        <title>Aquarickettsiella crustaci n. gen. n. sp. (Gammaproteobacteria: Legionellales: Coxiellaceae); a bacterial pathogen of the freshwater crustacean: Gammarus fossarum (Malacostraca: Amphipoda).</title>
        <authorList>
            <person name="Bojko J."/>
            <person name="Dunn A.M."/>
            <person name="Stebbing P.D."/>
            <person name="Van Aerle R."/>
            <person name="Bacela-Spychalska K."/>
            <person name="Bean T.P."/>
            <person name="Stentiford G.D."/>
        </authorList>
    </citation>
    <scope>NUCLEOTIDE SEQUENCE [LARGE SCALE GENOMIC DNA]</scope>
    <source>
        <strain evidence="5">RA15029</strain>
    </source>
</reference>
<dbReference type="Gene3D" id="1.10.10.370">
    <property type="entry name" value="DsrC-like protein, C-terminal domain"/>
    <property type="match status" value="1"/>
</dbReference>
<evidence type="ECO:0000313" key="6">
    <source>
        <dbReference type="Proteomes" id="UP000226429"/>
    </source>
</evidence>
<accession>A0A370CJ68</accession>
<keyword evidence="2" id="KW-0963">Cytoplasm</keyword>
<dbReference type="EC" id="2.8.1.-" evidence="3"/>
<dbReference type="GO" id="GO:0002143">
    <property type="term" value="P:tRNA wobble position uridine thiolation"/>
    <property type="evidence" value="ECO:0007669"/>
    <property type="project" value="TreeGrafter"/>
</dbReference>
<dbReference type="InterPro" id="IPR007453">
    <property type="entry name" value="DsrC/TusE"/>
</dbReference>
<feature type="active site" description="Cysteine persulfide intermediate" evidence="4">
    <location>
        <position position="110"/>
    </location>
</feature>
<dbReference type="InterPro" id="IPR043163">
    <property type="entry name" value="DsrC-like_N"/>
</dbReference>
<dbReference type="EMBL" id="NMOS02000009">
    <property type="protein sequence ID" value="RDH40397.1"/>
    <property type="molecule type" value="Genomic_DNA"/>
</dbReference>
<evidence type="ECO:0000256" key="2">
    <source>
        <dbReference type="ARBA" id="ARBA00022490"/>
    </source>
</evidence>
<proteinExistence type="inferred from homology"/>
<dbReference type="GO" id="GO:0005737">
    <property type="term" value="C:cytoplasm"/>
    <property type="evidence" value="ECO:0007669"/>
    <property type="project" value="UniProtKB-SubCell"/>
</dbReference>
<keyword evidence="6" id="KW-1185">Reference proteome</keyword>
<evidence type="ECO:0000256" key="1">
    <source>
        <dbReference type="ARBA" id="ARBA00004496"/>
    </source>
</evidence>
<dbReference type="GO" id="GO:0016740">
    <property type="term" value="F:transferase activity"/>
    <property type="evidence" value="ECO:0007669"/>
    <property type="project" value="UniProtKB-KW"/>
</dbReference>
<dbReference type="PANTHER" id="PTHR37010:SF1">
    <property type="entry name" value="SULFURTRANSFERASE TUSE"/>
    <property type="match status" value="1"/>
</dbReference>
<dbReference type="InterPro" id="IPR025526">
    <property type="entry name" value="DsrC-like_dom_sf"/>
</dbReference>
<evidence type="ECO:0000313" key="5">
    <source>
        <dbReference type="EMBL" id="RDH40397.1"/>
    </source>
</evidence>
<gene>
    <name evidence="5" type="primary">tusE</name>
    <name evidence="5" type="ORF">CFE62_003985</name>
</gene>
<dbReference type="GO" id="GO:0097163">
    <property type="term" value="F:sulfur carrier activity"/>
    <property type="evidence" value="ECO:0007669"/>
    <property type="project" value="TreeGrafter"/>
</dbReference>
<name>A0A370CJ68_9COXI</name>
<comment type="caution">
    <text evidence="5">The sequence shown here is derived from an EMBL/GenBank/DDBJ whole genome shotgun (WGS) entry which is preliminary data.</text>
</comment>
<comment type="similarity">
    <text evidence="3">Belongs to the dsrC/tusE family.</text>
</comment>
<evidence type="ECO:0000256" key="4">
    <source>
        <dbReference type="PIRSR" id="PIRSR006223-50"/>
    </source>
</evidence>
<dbReference type="PANTHER" id="PTHR37010">
    <property type="entry name" value="SULFURTRANSFERASE TUSE"/>
    <property type="match status" value="1"/>
</dbReference>
<reference evidence="5 6" key="2">
    <citation type="journal article" date="2018" name="J. Invertebr. Pathol.">
        <title>'Candidatus Aquirickettsiella gammari' (Gammaproteobacteria: Legionellales: Coxiellaceae): A bacterial pathogen of the freshwater crustacean Gammarus fossarum (Malacostraca: Amphipoda).</title>
        <authorList>
            <person name="Bojko J."/>
            <person name="Dunn A.M."/>
            <person name="Stebbing P.D."/>
            <person name="van Aerle R."/>
            <person name="Bacela-Spychalska K."/>
            <person name="Bean T.P."/>
            <person name="Urrutia A."/>
            <person name="Stentiford G.D."/>
        </authorList>
    </citation>
    <scope>NUCLEOTIDE SEQUENCE [LARGE SCALE GENOMIC DNA]</scope>
    <source>
        <strain evidence="5">RA15029</strain>
    </source>
</reference>
<dbReference type="SUPFAM" id="SSF69721">
    <property type="entry name" value="DsrC, the gamma subunit of dissimilatory sulfite reductase"/>
    <property type="match status" value="1"/>
</dbReference>
<protein>
    <recommendedName>
        <fullName evidence="3">Sulfurtransferase</fullName>
        <ecNumber evidence="3">2.8.1.-</ecNumber>
    </recommendedName>
</protein>
<dbReference type="PIRSF" id="PIRSF006223">
    <property type="entry name" value="DsrC_TusE"/>
    <property type="match status" value="1"/>
</dbReference>
<dbReference type="AlphaFoldDB" id="A0A370CJ68"/>
<comment type="subcellular location">
    <subcellularLocation>
        <location evidence="1">Cytoplasm</location>
    </subcellularLocation>
</comment>
<dbReference type="Pfam" id="PF04358">
    <property type="entry name" value="DsrC"/>
    <property type="match status" value="1"/>
</dbReference>
<sequence length="111" mass="12727">MTSLLVNGEKILTDQYGYLIHSADWHEDVATMIAQGESLTLIKDHWHVIYFLRNFYQQYHKTPAIRILVNQLSVQLGPEKASSIYLNKLFPKGILKQASKLAGLPRPTRCM</sequence>